<gene>
    <name evidence="2" type="ORF">SNAT2548_LOCUS34640</name>
</gene>
<sequence>MSFLRLIPLLCLAWGEHCSESCDKASLLQTKALTGEEALLSNSLRWRRRRHKDKLPFVDLWINVAVDDSNRDDVLTKLREQETEFFLNFLGGITFFGIPYKAKLQIWKATSTQVQFHVGFIPDLRLKFGVVDPAATLSSTVCELDRLLRGPTDNLVRIRYDGAVVGGFFFEGRLLVQASNVSWGKPVLSYVKQDSKAYGYGYHGYSGHGEASAAFLPANVSDINGNPFVWELRKTWLTNFQGETGKVFFAIQNNQTGWINLIANSSDPDTLGRSFVEGATEEMAFVSELLFRGFTPRDNVTVVNALVAEFQQDQRWFYKEEQWGYEQRILDWLSQQPATAGFNYTVTTDISLVWTIASPP</sequence>
<evidence type="ECO:0000256" key="1">
    <source>
        <dbReference type="SAM" id="SignalP"/>
    </source>
</evidence>
<accession>A0A812UZU1</accession>
<proteinExistence type="predicted"/>
<reference evidence="2" key="1">
    <citation type="submission" date="2021-02" db="EMBL/GenBank/DDBJ databases">
        <authorList>
            <person name="Dougan E. K."/>
            <person name="Rhodes N."/>
            <person name="Thang M."/>
            <person name="Chan C."/>
        </authorList>
    </citation>
    <scope>NUCLEOTIDE SEQUENCE</scope>
</reference>
<comment type="caution">
    <text evidence="2">The sequence shown here is derived from an EMBL/GenBank/DDBJ whole genome shotgun (WGS) entry which is preliminary data.</text>
</comment>
<evidence type="ECO:0000313" key="3">
    <source>
        <dbReference type="Proteomes" id="UP000604046"/>
    </source>
</evidence>
<dbReference type="AlphaFoldDB" id="A0A812UZU1"/>
<feature type="signal peptide" evidence="1">
    <location>
        <begin position="1"/>
        <end position="18"/>
    </location>
</feature>
<keyword evidence="1" id="KW-0732">Signal</keyword>
<dbReference type="OrthoDB" id="416970at2759"/>
<organism evidence="2 3">
    <name type="scientific">Symbiodinium natans</name>
    <dbReference type="NCBI Taxonomy" id="878477"/>
    <lineage>
        <taxon>Eukaryota</taxon>
        <taxon>Sar</taxon>
        <taxon>Alveolata</taxon>
        <taxon>Dinophyceae</taxon>
        <taxon>Suessiales</taxon>
        <taxon>Symbiodiniaceae</taxon>
        <taxon>Symbiodinium</taxon>
    </lineage>
</organism>
<dbReference type="EMBL" id="CAJNDS010002821">
    <property type="protein sequence ID" value="CAE7609385.1"/>
    <property type="molecule type" value="Genomic_DNA"/>
</dbReference>
<protein>
    <submittedName>
        <fullName evidence="2">Uncharacterized protein</fullName>
    </submittedName>
</protein>
<dbReference type="Proteomes" id="UP000604046">
    <property type="component" value="Unassembled WGS sequence"/>
</dbReference>
<evidence type="ECO:0000313" key="2">
    <source>
        <dbReference type="EMBL" id="CAE7609385.1"/>
    </source>
</evidence>
<feature type="chain" id="PRO_5032907149" evidence="1">
    <location>
        <begin position="19"/>
        <end position="360"/>
    </location>
</feature>
<keyword evidence="3" id="KW-1185">Reference proteome</keyword>
<name>A0A812UZU1_9DINO</name>